<evidence type="ECO:0000256" key="1">
    <source>
        <dbReference type="SAM" id="MobiDB-lite"/>
    </source>
</evidence>
<evidence type="ECO:0000313" key="2">
    <source>
        <dbReference type="EMBL" id="KAJ7376426.1"/>
    </source>
</evidence>
<feature type="region of interest" description="Disordered" evidence="1">
    <location>
        <begin position="1"/>
        <end position="149"/>
    </location>
</feature>
<keyword evidence="3" id="KW-1185">Reference proteome</keyword>
<evidence type="ECO:0000313" key="3">
    <source>
        <dbReference type="Proteomes" id="UP001163046"/>
    </source>
</evidence>
<protein>
    <submittedName>
        <fullName evidence="2">Uncharacterized protein</fullName>
    </submittedName>
</protein>
<feature type="compositionally biased region" description="Pro residues" evidence="1">
    <location>
        <begin position="70"/>
        <end position="84"/>
    </location>
</feature>
<gene>
    <name evidence="2" type="ORF">OS493_034703</name>
</gene>
<dbReference type="Proteomes" id="UP001163046">
    <property type="component" value="Unassembled WGS sequence"/>
</dbReference>
<feature type="compositionally biased region" description="Polar residues" evidence="1">
    <location>
        <begin position="125"/>
        <end position="149"/>
    </location>
</feature>
<dbReference type="AlphaFoldDB" id="A0A9W9Z732"/>
<comment type="caution">
    <text evidence="2">The sequence shown here is derived from an EMBL/GenBank/DDBJ whole genome shotgun (WGS) entry which is preliminary data.</text>
</comment>
<feature type="compositionally biased region" description="Polar residues" evidence="1">
    <location>
        <begin position="86"/>
        <end position="111"/>
    </location>
</feature>
<name>A0A9W9Z732_9CNID</name>
<feature type="compositionally biased region" description="Low complexity" evidence="1">
    <location>
        <begin position="113"/>
        <end position="124"/>
    </location>
</feature>
<proteinExistence type="predicted"/>
<sequence>MIVENRLCCHGSHPEAVPEEEGGWRDQASPQSSLDEPDPAPSQGALDRPHQGGPLDNEEIRQRAPVAVPHVPPPESIPLQPGPPIHSNTHHSSLIQSNHPPSEANIPSSMGVQPYPHQSYPHQPLSNVQYPSTPFASPAGQNPPQTLHYQPQYQSPCWISTIAPDPSTVVAGAA</sequence>
<accession>A0A9W9Z732</accession>
<organism evidence="2 3">
    <name type="scientific">Desmophyllum pertusum</name>
    <dbReference type="NCBI Taxonomy" id="174260"/>
    <lineage>
        <taxon>Eukaryota</taxon>
        <taxon>Metazoa</taxon>
        <taxon>Cnidaria</taxon>
        <taxon>Anthozoa</taxon>
        <taxon>Hexacorallia</taxon>
        <taxon>Scleractinia</taxon>
        <taxon>Caryophylliina</taxon>
        <taxon>Caryophylliidae</taxon>
        <taxon>Desmophyllum</taxon>
    </lineage>
</organism>
<dbReference type="EMBL" id="MU826399">
    <property type="protein sequence ID" value="KAJ7376426.1"/>
    <property type="molecule type" value="Genomic_DNA"/>
</dbReference>
<reference evidence="2" key="1">
    <citation type="submission" date="2023-01" db="EMBL/GenBank/DDBJ databases">
        <title>Genome assembly of the deep-sea coral Lophelia pertusa.</title>
        <authorList>
            <person name="Herrera S."/>
            <person name="Cordes E."/>
        </authorList>
    </citation>
    <scope>NUCLEOTIDE SEQUENCE</scope>
    <source>
        <strain evidence="2">USNM1676648</strain>
        <tissue evidence="2">Polyp</tissue>
    </source>
</reference>